<organism evidence="1 2">
    <name type="scientific">Hymenoscyphus fraxineus</name>
    <dbReference type="NCBI Taxonomy" id="746836"/>
    <lineage>
        <taxon>Eukaryota</taxon>
        <taxon>Fungi</taxon>
        <taxon>Dikarya</taxon>
        <taxon>Ascomycota</taxon>
        <taxon>Pezizomycotina</taxon>
        <taxon>Leotiomycetes</taxon>
        <taxon>Helotiales</taxon>
        <taxon>Helotiaceae</taxon>
        <taxon>Hymenoscyphus</taxon>
    </lineage>
</organism>
<dbReference type="AlphaFoldDB" id="A0A9N9L836"/>
<evidence type="ECO:0000313" key="2">
    <source>
        <dbReference type="Proteomes" id="UP000696280"/>
    </source>
</evidence>
<reference evidence="1" key="1">
    <citation type="submission" date="2021-07" db="EMBL/GenBank/DDBJ databases">
        <authorList>
            <person name="Durling M."/>
        </authorList>
    </citation>
    <scope>NUCLEOTIDE SEQUENCE</scope>
</reference>
<dbReference type="OrthoDB" id="3045089at2759"/>
<comment type="caution">
    <text evidence="1">The sequence shown here is derived from an EMBL/GenBank/DDBJ whole genome shotgun (WGS) entry which is preliminary data.</text>
</comment>
<protein>
    <submittedName>
        <fullName evidence="1">Uncharacterized protein</fullName>
    </submittedName>
</protein>
<keyword evidence="2" id="KW-1185">Reference proteome</keyword>
<proteinExistence type="predicted"/>
<sequence length="159" mass="17771">MTQAVASITAADGKREETKCGLLAKILENRRRLEKVEDVVSKSSSMQAEMGSRLQHQEAALQELFLRTEMTSSGLHDLTTESFIAAKQRRTLLTIANNTLTQATLGLLTLRHIAIQIRDLFSSCAKFTSDMRESVVRIHDKPIYTHFSHSRTAGDKVGR</sequence>
<dbReference type="EMBL" id="CAJVRL010000097">
    <property type="protein sequence ID" value="CAG8960256.1"/>
    <property type="molecule type" value="Genomic_DNA"/>
</dbReference>
<name>A0A9N9L836_9HELO</name>
<dbReference type="Proteomes" id="UP000696280">
    <property type="component" value="Unassembled WGS sequence"/>
</dbReference>
<evidence type="ECO:0000313" key="1">
    <source>
        <dbReference type="EMBL" id="CAG8960256.1"/>
    </source>
</evidence>
<gene>
    <name evidence="1" type="ORF">HYFRA_00012776</name>
</gene>
<accession>A0A9N9L836</accession>